<dbReference type="AlphaFoldDB" id="A0A218XVS7"/>
<dbReference type="Pfam" id="PF14543">
    <property type="entry name" value="TAXi_N"/>
    <property type="match status" value="1"/>
</dbReference>
<keyword evidence="2" id="KW-0645">Protease</keyword>
<dbReference type="InterPro" id="IPR051708">
    <property type="entry name" value="Plant_Aspart_Prot_A1"/>
</dbReference>
<dbReference type="PANTHER" id="PTHR47967:SF70">
    <property type="entry name" value="ASPARTIC PROTEINASE CDR1-LIKE"/>
    <property type="match status" value="1"/>
</dbReference>
<dbReference type="Proteomes" id="UP000197138">
    <property type="component" value="Unassembled WGS sequence"/>
</dbReference>
<dbReference type="SUPFAM" id="SSF50630">
    <property type="entry name" value="Acid proteases"/>
    <property type="match status" value="1"/>
</dbReference>
<proteinExistence type="inferred from homology"/>
<feature type="domain" description="Xylanase inhibitor N-terminal" evidence="4">
    <location>
        <begin position="2"/>
        <end position="88"/>
    </location>
</feature>
<evidence type="ECO:0000313" key="5">
    <source>
        <dbReference type="EMBL" id="OWM88746.1"/>
    </source>
</evidence>
<dbReference type="InterPro" id="IPR032861">
    <property type="entry name" value="TAXi_N"/>
</dbReference>
<gene>
    <name evidence="5" type="ORF">CDL15_Pgr002513</name>
</gene>
<protein>
    <recommendedName>
        <fullName evidence="4">Xylanase inhibitor N-terminal domain-containing protein</fullName>
    </recommendedName>
</protein>
<dbReference type="InterPro" id="IPR021109">
    <property type="entry name" value="Peptidase_aspartic_dom_sf"/>
</dbReference>
<evidence type="ECO:0000256" key="2">
    <source>
        <dbReference type="ARBA" id="ARBA00022670"/>
    </source>
</evidence>
<evidence type="ECO:0000313" key="6">
    <source>
        <dbReference type="Proteomes" id="UP000197138"/>
    </source>
</evidence>
<evidence type="ECO:0000256" key="3">
    <source>
        <dbReference type="ARBA" id="ARBA00022801"/>
    </source>
</evidence>
<dbReference type="GO" id="GO:0005576">
    <property type="term" value="C:extracellular region"/>
    <property type="evidence" value="ECO:0007669"/>
    <property type="project" value="TreeGrafter"/>
</dbReference>
<sequence>MSEGVVAKETFTFQTELGLVRVPNIVFGCGNDVQGFKYDKANISGILGLDMGHDSLIMQLFNHIQCRFSHCLVYSKAEMTANSPLRFGEDAVLPRDGTFRQLGL</sequence>
<evidence type="ECO:0000256" key="1">
    <source>
        <dbReference type="ARBA" id="ARBA00007447"/>
    </source>
</evidence>
<comment type="caution">
    <text evidence="5">The sequence shown here is derived from an EMBL/GenBank/DDBJ whole genome shotgun (WGS) entry which is preliminary data.</text>
</comment>
<organism evidence="5 6">
    <name type="scientific">Punica granatum</name>
    <name type="common">Pomegranate</name>
    <dbReference type="NCBI Taxonomy" id="22663"/>
    <lineage>
        <taxon>Eukaryota</taxon>
        <taxon>Viridiplantae</taxon>
        <taxon>Streptophyta</taxon>
        <taxon>Embryophyta</taxon>
        <taxon>Tracheophyta</taxon>
        <taxon>Spermatophyta</taxon>
        <taxon>Magnoliopsida</taxon>
        <taxon>eudicotyledons</taxon>
        <taxon>Gunneridae</taxon>
        <taxon>Pentapetalae</taxon>
        <taxon>rosids</taxon>
        <taxon>malvids</taxon>
        <taxon>Myrtales</taxon>
        <taxon>Lythraceae</taxon>
        <taxon>Punica</taxon>
    </lineage>
</organism>
<keyword evidence="3" id="KW-0378">Hydrolase</keyword>
<evidence type="ECO:0000259" key="4">
    <source>
        <dbReference type="Pfam" id="PF14543"/>
    </source>
</evidence>
<accession>A0A218XVS7</accession>
<dbReference type="PANTHER" id="PTHR47967">
    <property type="entry name" value="OS07G0603500 PROTEIN-RELATED"/>
    <property type="match status" value="1"/>
</dbReference>
<dbReference type="Gene3D" id="2.40.70.10">
    <property type="entry name" value="Acid Proteases"/>
    <property type="match status" value="1"/>
</dbReference>
<dbReference type="EMBL" id="MTKT01000790">
    <property type="protein sequence ID" value="OWM88746.1"/>
    <property type="molecule type" value="Genomic_DNA"/>
</dbReference>
<dbReference type="GO" id="GO:0008233">
    <property type="term" value="F:peptidase activity"/>
    <property type="evidence" value="ECO:0007669"/>
    <property type="project" value="UniProtKB-KW"/>
</dbReference>
<name>A0A218XVS7_PUNGR</name>
<dbReference type="GO" id="GO:0006508">
    <property type="term" value="P:proteolysis"/>
    <property type="evidence" value="ECO:0007669"/>
    <property type="project" value="UniProtKB-KW"/>
</dbReference>
<reference evidence="6" key="1">
    <citation type="journal article" date="2017" name="Plant J.">
        <title>The pomegranate (Punica granatum L.) genome and the genomics of punicalagin biosynthesis.</title>
        <authorList>
            <person name="Qin G."/>
            <person name="Xu C."/>
            <person name="Ming R."/>
            <person name="Tang H."/>
            <person name="Guyot R."/>
            <person name="Kramer E.M."/>
            <person name="Hu Y."/>
            <person name="Yi X."/>
            <person name="Qi Y."/>
            <person name="Xu X."/>
            <person name="Gao Z."/>
            <person name="Pan H."/>
            <person name="Jian J."/>
            <person name="Tian Y."/>
            <person name="Yue Z."/>
            <person name="Xu Y."/>
        </authorList>
    </citation>
    <scope>NUCLEOTIDE SEQUENCE [LARGE SCALE GENOMIC DNA]</scope>
    <source>
        <strain evidence="6">cv. Dabenzi</strain>
    </source>
</reference>
<comment type="similarity">
    <text evidence="1">Belongs to the peptidase A1 family.</text>
</comment>